<feature type="region of interest" description="Disordered" evidence="1">
    <location>
        <begin position="158"/>
        <end position="177"/>
    </location>
</feature>
<sequence>MPKKGGYGHYLDVKSTASLLRISACPLGTIGKRSVVVCFDVGWNAPFHVERPSAMASFEASESCGIKEDHEKGSTKAMAIQRHLKPSVSGSYGGDEVSVGGLSGFSEPSSPRVVRTEEPLTPLNSVVVTDANLAHLASIDASPQTIRRLLERAVAEAVNEFEEEPRKPSPKTEPNNT</sequence>
<gene>
    <name evidence="2" type="ORF">TASK_LOCUS9243</name>
</gene>
<dbReference type="WBParaSite" id="TASK_0000924201-mRNA-1">
    <property type="protein sequence ID" value="TASK_0000924201-mRNA-1"/>
    <property type="gene ID" value="TASK_0000924201"/>
</dbReference>
<evidence type="ECO:0000256" key="1">
    <source>
        <dbReference type="SAM" id="MobiDB-lite"/>
    </source>
</evidence>
<name>A0A0R3WEJ3_TAEAS</name>
<evidence type="ECO:0000313" key="4">
    <source>
        <dbReference type="WBParaSite" id="TASK_0000924201-mRNA-1"/>
    </source>
</evidence>
<keyword evidence="3" id="KW-1185">Reference proteome</keyword>
<organism evidence="4">
    <name type="scientific">Taenia asiatica</name>
    <name type="common">Asian tapeworm</name>
    <dbReference type="NCBI Taxonomy" id="60517"/>
    <lineage>
        <taxon>Eukaryota</taxon>
        <taxon>Metazoa</taxon>
        <taxon>Spiralia</taxon>
        <taxon>Lophotrochozoa</taxon>
        <taxon>Platyhelminthes</taxon>
        <taxon>Cestoda</taxon>
        <taxon>Eucestoda</taxon>
        <taxon>Cyclophyllidea</taxon>
        <taxon>Taeniidae</taxon>
        <taxon>Taenia</taxon>
    </lineage>
</organism>
<dbReference type="Proteomes" id="UP000282613">
    <property type="component" value="Unassembled WGS sequence"/>
</dbReference>
<dbReference type="AlphaFoldDB" id="A0A0R3WEJ3"/>
<evidence type="ECO:0000313" key="2">
    <source>
        <dbReference type="EMBL" id="VDK42465.1"/>
    </source>
</evidence>
<dbReference type="OrthoDB" id="10435800at2759"/>
<reference evidence="2 3" key="2">
    <citation type="submission" date="2018-11" db="EMBL/GenBank/DDBJ databases">
        <authorList>
            <consortium name="Pathogen Informatics"/>
        </authorList>
    </citation>
    <scope>NUCLEOTIDE SEQUENCE [LARGE SCALE GENOMIC DNA]</scope>
</reference>
<proteinExistence type="predicted"/>
<dbReference type="EMBL" id="UYRS01019053">
    <property type="protein sequence ID" value="VDK42465.1"/>
    <property type="molecule type" value="Genomic_DNA"/>
</dbReference>
<protein>
    <submittedName>
        <fullName evidence="2 4">Uncharacterized protein</fullName>
    </submittedName>
</protein>
<evidence type="ECO:0000313" key="3">
    <source>
        <dbReference type="Proteomes" id="UP000282613"/>
    </source>
</evidence>
<accession>A0A0R3WEJ3</accession>
<reference evidence="4" key="1">
    <citation type="submission" date="2017-02" db="UniProtKB">
        <authorList>
            <consortium name="WormBaseParasite"/>
        </authorList>
    </citation>
    <scope>IDENTIFICATION</scope>
</reference>